<feature type="modified residue" description="4-aspartylphosphate" evidence="5">
    <location>
        <position position="55"/>
    </location>
</feature>
<dbReference type="Pfam" id="PF00072">
    <property type="entry name" value="Response_reg"/>
    <property type="match status" value="1"/>
</dbReference>
<dbReference type="SMART" id="SM00421">
    <property type="entry name" value="HTH_LUXR"/>
    <property type="match status" value="1"/>
</dbReference>
<evidence type="ECO:0000259" key="6">
    <source>
        <dbReference type="PROSITE" id="PS50043"/>
    </source>
</evidence>
<evidence type="ECO:0000256" key="2">
    <source>
        <dbReference type="ARBA" id="ARBA00023015"/>
    </source>
</evidence>
<dbReference type="PROSITE" id="PS50110">
    <property type="entry name" value="RESPONSE_REGULATORY"/>
    <property type="match status" value="1"/>
</dbReference>
<dbReference type="InterPro" id="IPR039420">
    <property type="entry name" value="WalR-like"/>
</dbReference>
<evidence type="ECO:0000256" key="5">
    <source>
        <dbReference type="PROSITE-ProRule" id="PRU00169"/>
    </source>
</evidence>
<accession>A0A1H9XWC3</accession>
<dbReference type="InterPro" id="IPR000792">
    <property type="entry name" value="Tscrpt_reg_LuxR_C"/>
</dbReference>
<keyword evidence="1 5" id="KW-0597">Phosphoprotein</keyword>
<dbReference type="InterPro" id="IPR001789">
    <property type="entry name" value="Sig_transdc_resp-reg_receiver"/>
</dbReference>
<keyword evidence="9" id="KW-1185">Reference proteome</keyword>
<dbReference type="GO" id="GO:0003677">
    <property type="term" value="F:DNA binding"/>
    <property type="evidence" value="ECO:0007669"/>
    <property type="project" value="UniProtKB-KW"/>
</dbReference>
<sequence>MTITVLIADDHAVFRSGLRAILDTEDDIEVVAEVADGDQAVGAVLRLRPDVAVLDIRMPRRDGLGAASAILSSPGNHTRIIVLTTHDTDEYVHRAMSAGARGFLLKSMPPEEMIAAVRIAARDDVLIDPSIVRRHLARFADTLSAPAAPGHIDRLTVREREVLQLLSRAHTNSEIAGLLHVGEETVKSHVSSILRKLGLRDRTHAVAYAHLTGFADKGPK</sequence>
<dbReference type="CDD" id="cd06170">
    <property type="entry name" value="LuxR_C_like"/>
    <property type="match status" value="1"/>
</dbReference>
<dbReference type="PRINTS" id="PR00038">
    <property type="entry name" value="HTHLUXR"/>
</dbReference>
<protein>
    <submittedName>
        <fullName evidence="8">DNA-binding response regulator, NarL/FixJ family, contains REC and HTH domains</fullName>
    </submittedName>
</protein>
<evidence type="ECO:0000256" key="1">
    <source>
        <dbReference type="ARBA" id="ARBA00022553"/>
    </source>
</evidence>
<keyword evidence="3 8" id="KW-0238">DNA-binding</keyword>
<dbReference type="Gene3D" id="3.40.50.2300">
    <property type="match status" value="1"/>
</dbReference>
<dbReference type="OrthoDB" id="9808843at2"/>
<proteinExistence type="predicted"/>
<dbReference type="AlphaFoldDB" id="A0A1H9XWC3"/>
<dbReference type="InterPro" id="IPR016032">
    <property type="entry name" value="Sig_transdc_resp-reg_C-effctor"/>
</dbReference>
<dbReference type="PANTHER" id="PTHR43214">
    <property type="entry name" value="TWO-COMPONENT RESPONSE REGULATOR"/>
    <property type="match status" value="1"/>
</dbReference>
<feature type="domain" description="HTH luxR-type" evidence="6">
    <location>
        <begin position="148"/>
        <end position="213"/>
    </location>
</feature>
<evidence type="ECO:0000313" key="9">
    <source>
        <dbReference type="Proteomes" id="UP000199028"/>
    </source>
</evidence>
<evidence type="ECO:0000259" key="7">
    <source>
        <dbReference type="PROSITE" id="PS50110"/>
    </source>
</evidence>
<dbReference type="PANTHER" id="PTHR43214:SF24">
    <property type="entry name" value="TRANSCRIPTIONAL REGULATORY PROTEIN NARL-RELATED"/>
    <property type="match status" value="1"/>
</dbReference>
<dbReference type="SMART" id="SM00448">
    <property type="entry name" value="REC"/>
    <property type="match status" value="1"/>
</dbReference>
<dbReference type="PROSITE" id="PS50043">
    <property type="entry name" value="HTH_LUXR_2"/>
    <property type="match status" value="1"/>
</dbReference>
<dbReference type="InterPro" id="IPR058245">
    <property type="entry name" value="NreC/VraR/RcsB-like_REC"/>
</dbReference>
<dbReference type="InterPro" id="IPR011006">
    <property type="entry name" value="CheY-like_superfamily"/>
</dbReference>
<organism evidence="8 9">
    <name type="scientific">Lentzea flaviverrucosa</name>
    <dbReference type="NCBI Taxonomy" id="200379"/>
    <lineage>
        <taxon>Bacteria</taxon>
        <taxon>Bacillati</taxon>
        <taxon>Actinomycetota</taxon>
        <taxon>Actinomycetes</taxon>
        <taxon>Pseudonocardiales</taxon>
        <taxon>Pseudonocardiaceae</taxon>
        <taxon>Lentzea</taxon>
    </lineage>
</organism>
<reference evidence="9" key="1">
    <citation type="submission" date="2016-10" db="EMBL/GenBank/DDBJ databases">
        <authorList>
            <person name="Varghese N."/>
            <person name="Submissions S."/>
        </authorList>
    </citation>
    <scope>NUCLEOTIDE SEQUENCE [LARGE SCALE GENOMIC DNA]</scope>
    <source>
        <strain evidence="9">CGMCC 4.578</strain>
    </source>
</reference>
<feature type="domain" description="Response regulatory" evidence="7">
    <location>
        <begin position="4"/>
        <end position="121"/>
    </location>
</feature>
<dbReference type="Proteomes" id="UP000199028">
    <property type="component" value="Unassembled WGS sequence"/>
</dbReference>
<dbReference type="GO" id="GO:0000160">
    <property type="term" value="P:phosphorelay signal transduction system"/>
    <property type="evidence" value="ECO:0007669"/>
    <property type="project" value="InterPro"/>
</dbReference>
<dbReference type="CDD" id="cd17535">
    <property type="entry name" value="REC_NarL-like"/>
    <property type="match status" value="1"/>
</dbReference>
<dbReference type="SUPFAM" id="SSF46894">
    <property type="entry name" value="C-terminal effector domain of the bipartite response regulators"/>
    <property type="match status" value="1"/>
</dbReference>
<dbReference type="SUPFAM" id="SSF52172">
    <property type="entry name" value="CheY-like"/>
    <property type="match status" value="1"/>
</dbReference>
<evidence type="ECO:0000256" key="3">
    <source>
        <dbReference type="ARBA" id="ARBA00023125"/>
    </source>
</evidence>
<dbReference type="GO" id="GO:0006355">
    <property type="term" value="P:regulation of DNA-templated transcription"/>
    <property type="evidence" value="ECO:0007669"/>
    <property type="project" value="InterPro"/>
</dbReference>
<gene>
    <name evidence="8" type="ORF">SAMN05216195_12010</name>
</gene>
<evidence type="ECO:0000313" key="8">
    <source>
        <dbReference type="EMBL" id="SES50379.1"/>
    </source>
</evidence>
<evidence type="ECO:0000256" key="4">
    <source>
        <dbReference type="ARBA" id="ARBA00023163"/>
    </source>
</evidence>
<dbReference type="Pfam" id="PF00196">
    <property type="entry name" value="GerE"/>
    <property type="match status" value="1"/>
</dbReference>
<keyword evidence="4" id="KW-0804">Transcription</keyword>
<name>A0A1H9XWC3_9PSEU</name>
<dbReference type="RefSeq" id="WP_090072758.1">
    <property type="nucleotide sequence ID" value="NZ_FOFT01000020.1"/>
</dbReference>
<keyword evidence="2" id="KW-0805">Transcription regulation</keyword>
<dbReference type="EMBL" id="FOFT01000020">
    <property type="protein sequence ID" value="SES50379.1"/>
    <property type="molecule type" value="Genomic_DNA"/>
</dbReference>